<feature type="region of interest" description="Disordered" evidence="1">
    <location>
        <begin position="122"/>
        <end position="149"/>
    </location>
</feature>
<protein>
    <submittedName>
        <fullName evidence="3">CRAL/TRIO domain-containing protein</fullName>
    </submittedName>
</protein>
<feature type="region of interest" description="Disordered" evidence="1">
    <location>
        <begin position="434"/>
        <end position="456"/>
    </location>
</feature>
<accession>A0A086K0D1</accession>
<sequence>MAAPHEREPCPAGDVSRGSSGGFSAEKSGAASVSAAPPASGGTGGVPPSHEEKDKAADAEQGDATEQSQSRAANPRGGPPPLLAKPAPRLSDLPSSLFSPEQKAKVEELRRRIDDLAIEAETSVSASSSVAQENGGTSADAVAQKQAPERTKSSSWFSWKSAISFSSTAKEDEKKNMPQEVTTLQWEELLWVDDDLLLSRYLRSYGWNVAEAHKQLLRTLAWRRERKPQSICPADVIDVAQKGSIYRRGFDSAGRAMVYFKPGRDPGTSSASSQQHILYTVERAIQSLDRMQGRDQLVFLIDFNGWGISQIPNTDVSMEIVSILNDHYTDVLAEAYIVDAPSYFDAVWRLVSLMVHPETAKKVLFLSSRNPDHVEELRRKIPPGYLESCIGGECELDYEHDAYWEEEQKQFAAFADARREALQRLKSEERLQRRVRRCQGDTERSVEEAEAGEREA</sequence>
<dbReference type="GO" id="GO:0008526">
    <property type="term" value="F:phosphatidylinositol transfer activity"/>
    <property type="evidence" value="ECO:0007669"/>
    <property type="project" value="TreeGrafter"/>
</dbReference>
<evidence type="ECO:0000256" key="1">
    <source>
        <dbReference type="SAM" id="MobiDB-lite"/>
    </source>
</evidence>
<feature type="compositionally biased region" description="Low complexity" evidence="1">
    <location>
        <begin position="28"/>
        <end position="40"/>
    </location>
</feature>
<dbReference type="InterPro" id="IPR052578">
    <property type="entry name" value="PI_Transfer_CRAL-TRIO"/>
</dbReference>
<feature type="domain" description="CRAL-TRIO" evidence="2">
    <location>
        <begin position="233"/>
        <end position="398"/>
    </location>
</feature>
<dbReference type="PANTHER" id="PTHR45824">
    <property type="entry name" value="GH16843P"/>
    <property type="match status" value="1"/>
</dbReference>
<proteinExistence type="predicted"/>
<dbReference type="SUPFAM" id="SSF52087">
    <property type="entry name" value="CRAL/TRIO domain"/>
    <property type="match status" value="1"/>
</dbReference>
<dbReference type="EMBL" id="AHZU02000977">
    <property type="protein sequence ID" value="KFG37849.1"/>
    <property type="molecule type" value="Genomic_DNA"/>
</dbReference>
<feature type="compositionally biased region" description="Basic and acidic residues" evidence="1">
    <location>
        <begin position="49"/>
        <end position="58"/>
    </location>
</feature>
<dbReference type="Proteomes" id="UP000028837">
    <property type="component" value="Unassembled WGS sequence"/>
</dbReference>
<dbReference type="Gene3D" id="3.40.525.10">
    <property type="entry name" value="CRAL-TRIO lipid binding domain"/>
    <property type="match status" value="1"/>
</dbReference>
<dbReference type="CDD" id="cd00170">
    <property type="entry name" value="SEC14"/>
    <property type="match status" value="1"/>
</dbReference>
<dbReference type="VEuPathDB" id="ToxoDB:TGDOM2_203390"/>
<gene>
    <name evidence="3" type="ORF">TGDOM2_203390</name>
</gene>
<dbReference type="OrthoDB" id="333120at2759"/>
<dbReference type="PROSITE" id="PS50191">
    <property type="entry name" value="CRAL_TRIO"/>
    <property type="match status" value="1"/>
</dbReference>
<feature type="region of interest" description="Disordered" evidence="1">
    <location>
        <begin position="1"/>
        <end position="104"/>
    </location>
</feature>
<dbReference type="SUPFAM" id="SSF46938">
    <property type="entry name" value="CRAL/TRIO N-terminal domain"/>
    <property type="match status" value="1"/>
</dbReference>
<dbReference type="Pfam" id="PF00650">
    <property type="entry name" value="CRAL_TRIO"/>
    <property type="match status" value="1"/>
</dbReference>
<dbReference type="InterPro" id="IPR036865">
    <property type="entry name" value="CRAL-TRIO_dom_sf"/>
</dbReference>
<reference evidence="3 4" key="1">
    <citation type="submission" date="2014-02" db="EMBL/GenBank/DDBJ databases">
        <authorList>
            <person name="Sibley D."/>
            <person name="Venepally P."/>
            <person name="Karamycheva S."/>
            <person name="Hadjithomas M."/>
            <person name="Khan A."/>
            <person name="Brunk B."/>
            <person name="Roos D."/>
            <person name="Caler E."/>
            <person name="Lorenzi H."/>
        </authorList>
    </citation>
    <scope>NUCLEOTIDE SEQUENCE [LARGE SCALE GENOMIC DNA]</scope>
    <source>
        <strain evidence="3 4">GAB2-2007-GAL-DOM2</strain>
    </source>
</reference>
<organism evidence="3 4">
    <name type="scientific">Toxoplasma gondii GAB2-2007-GAL-DOM2</name>
    <dbReference type="NCBI Taxonomy" id="1130820"/>
    <lineage>
        <taxon>Eukaryota</taxon>
        <taxon>Sar</taxon>
        <taxon>Alveolata</taxon>
        <taxon>Apicomplexa</taxon>
        <taxon>Conoidasida</taxon>
        <taxon>Coccidia</taxon>
        <taxon>Eucoccidiorida</taxon>
        <taxon>Eimeriorina</taxon>
        <taxon>Sarcocystidae</taxon>
        <taxon>Toxoplasma</taxon>
    </lineage>
</organism>
<dbReference type="InterPro" id="IPR036273">
    <property type="entry name" value="CRAL/TRIO_N_dom_sf"/>
</dbReference>
<dbReference type="InterPro" id="IPR001251">
    <property type="entry name" value="CRAL-TRIO_dom"/>
</dbReference>
<dbReference type="AlphaFoldDB" id="A0A086K0D1"/>
<dbReference type="PANTHER" id="PTHR45824:SF29">
    <property type="entry name" value="GH16843P"/>
    <property type="match status" value="1"/>
</dbReference>
<evidence type="ECO:0000313" key="4">
    <source>
        <dbReference type="Proteomes" id="UP000028837"/>
    </source>
</evidence>
<evidence type="ECO:0000259" key="2">
    <source>
        <dbReference type="PROSITE" id="PS50191"/>
    </source>
</evidence>
<evidence type="ECO:0000313" key="3">
    <source>
        <dbReference type="EMBL" id="KFG37849.1"/>
    </source>
</evidence>
<comment type="caution">
    <text evidence="3">The sequence shown here is derived from an EMBL/GenBank/DDBJ whole genome shotgun (WGS) entry which is preliminary data.</text>
</comment>
<name>A0A086K0D1_TOXGO</name>
<dbReference type="SMART" id="SM00516">
    <property type="entry name" value="SEC14"/>
    <property type="match status" value="1"/>
</dbReference>